<comment type="caution">
    <text evidence="14">The sequence shown here is derived from an EMBL/GenBank/DDBJ whole genome shotgun (WGS) entry which is preliminary data.</text>
</comment>
<proteinExistence type="inferred from homology"/>
<evidence type="ECO:0000256" key="1">
    <source>
        <dbReference type="ARBA" id="ARBA00004245"/>
    </source>
</evidence>
<evidence type="ECO:0000313" key="14">
    <source>
        <dbReference type="EMBL" id="KRZ99075.1"/>
    </source>
</evidence>
<dbReference type="EMBL" id="LMYN01000177">
    <property type="protein sequence ID" value="KRZ99075.1"/>
    <property type="molecule type" value="Genomic_DNA"/>
</dbReference>
<sequence>MAIGESRTELLHWLNSTLDLQYGKVENCGTGAAYCQLMDSIVGGIPMSKVKFNAQTEYDYIHNFKILQASFNKHKVNKTIDVERLVKCRLQDNLLLLQWFKKFWHENKDVNGVYDAASRRKVSGLYPNGSGFNVTPQERSRTSSESSLGSRRTTLPSRVPSTGRTSITPNTPTNATTKLSQLNKELADTANELATVNEELQEYKILAESLETERNFYFNKLREIEILTENLKLLDEPEFNKLSVNEFIEKVQSILYSTEEGFQSNNDQVDMDGESF</sequence>
<dbReference type="PROSITE" id="PS50021">
    <property type="entry name" value="CH"/>
    <property type="match status" value="1"/>
</dbReference>
<dbReference type="Gene3D" id="1.20.5.1430">
    <property type="match status" value="1"/>
</dbReference>
<dbReference type="GO" id="GO:0035371">
    <property type="term" value="C:microtubule plus-end"/>
    <property type="evidence" value="ECO:0007669"/>
    <property type="project" value="UniProtKB-ARBA"/>
</dbReference>
<evidence type="ECO:0000256" key="7">
    <source>
        <dbReference type="ARBA" id="ARBA00023212"/>
    </source>
</evidence>
<protein>
    <recommendedName>
        <fullName evidence="16">Protein BIM1</fullName>
    </recommendedName>
</protein>
<evidence type="ECO:0000256" key="9">
    <source>
        <dbReference type="PROSITE-ProRule" id="PRU00576"/>
    </source>
</evidence>
<dbReference type="GO" id="GO:0030473">
    <property type="term" value="P:nuclear migration along microtubule"/>
    <property type="evidence" value="ECO:0007669"/>
    <property type="project" value="UniProtKB-ARBA"/>
</dbReference>
<accession>A0A0V1PS61</accession>
<dbReference type="InterPro" id="IPR004953">
    <property type="entry name" value="EB1_C"/>
</dbReference>
<keyword evidence="10" id="KW-0175">Coiled coil</keyword>
<evidence type="ECO:0008006" key="16">
    <source>
        <dbReference type="Google" id="ProtNLM"/>
    </source>
</evidence>
<dbReference type="GeneID" id="26842186"/>
<keyword evidence="4" id="KW-0132">Cell division</keyword>
<evidence type="ECO:0000259" key="13">
    <source>
        <dbReference type="PROSITE" id="PS51230"/>
    </source>
</evidence>
<dbReference type="GO" id="GO:0072686">
    <property type="term" value="C:mitotic spindle"/>
    <property type="evidence" value="ECO:0007669"/>
    <property type="project" value="UniProtKB-ARBA"/>
</dbReference>
<evidence type="ECO:0000313" key="15">
    <source>
        <dbReference type="Proteomes" id="UP000054251"/>
    </source>
</evidence>
<dbReference type="InterPro" id="IPR027328">
    <property type="entry name" value="MAPRE"/>
</dbReference>
<reference evidence="14 15" key="1">
    <citation type="submission" date="2015-11" db="EMBL/GenBank/DDBJ databases">
        <title>The genome of Debaryomyces fabryi.</title>
        <authorList>
            <person name="Tafer H."/>
            <person name="Lopandic K."/>
        </authorList>
    </citation>
    <scope>NUCLEOTIDE SEQUENCE [LARGE SCALE GENOMIC DNA]</scope>
    <source>
        <strain evidence="14 15">CBS 789</strain>
    </source>
</reference>
<dbReference type="InterPro" id="IPR036872">
    <property type="entry name" value="CH_dom_sf"/>
</dbReference>
<keyword evidence="8" id="KW-0131">Cell cycle</keyword>
<evidence type="ECO:0000256" key="6">
    <source>
        <dbReference type="ARBA" id="ARBA00022776"/>
    </source>
</evidence>
<comment type="similarity">
    <text evidence="2">Belongs to the MAPRE family.</text>
</comment>
<name>A0A0V1PS61_9ASCO</name>
<dbReference type="SUPFAM" id="SSF47576">
    <property type="entry name" value="Calponin-homology domain, CH-domain"/>
    <property type="match status" value="1"/>
</dbReference>
<evidence type="ECO:0000256" key="10">
    <source>
        <dbReference type="SAM" id="Coils"/>
    </source>
</evidence>
<evidence type="ECO:0000256" key="5">
    <source>
        <dbReference type="ARBA" id="ARBA00022701"/>
    </source>
</evidence>
<organism evidence="14 15">
    <name type="scientific">Debaryomyces fabryi</name>
    <dbReference type="NCBI Taxonomy" id="58627"/>
    <lineage>
        <taxon>Eukaryota</taxon>
        <taxon>Fungi</taxon>
        <taxon>Dikarya</taxon>
        <taxon>Ascomycota</taxon>
        <taxon>Saccharomycotina</taxon>
        <taxon>Pichiomycetes</taxon>
        <taxon>Debaryomycetaceae</taxon>
        <taxon>Debaryomyces</taxon>
    </lineage>
</organism>
<dbReference type="Gene3D" id="1.10.418.10">
    <property type="entry name" value="Calponin-like domain"/>
    <property type="match status" value="1"/>
</dbReference>
<dbReference type="FunFam" id="1.10.418.10:FF:000028">
    <property type="entry name" value="RP/EB family microtubule-associated protein"/>
    <property type="match status" value="1"/>
</dbReference>
<keyword evidence="3" id="KW-0963">Cytoplasm</keyword>
<keyword evidence="7" id="KW-0206">Cytoskeleton</keyword>
<dbReference type="GO" id="GO:0051010">
    <property type="term" value="F:microtubule plus-end binding"/>
    <property type="evidence" value="ECO:0007669"/>
    <property type="project" value="UniProtKB-ARBA"/>
</dbReference>
<dbReference type="GO" id="GO:0051233">
    <property type="term" value="C:spindle midzone"/>
    <property type="evidence" value="ECO:0007669"/>
    <property type="project" value="UniProtKB-ARBA"/>
</dbReference>
<comment type="subcellular location">
    <subcellularLocation>
        <location evidence="1">Cytoplasm</location>
        <location evidence="1">Cytoskeleton</location>
    </subcellularLocation>
</comment>
<dbReference type="PROSITE" id="PS51230">
    <property type="entry name" value="EB1_C"/>
    <property type="match status" value="1"/>
</dbReference>
<dbReference type="OrthoDB" id="2119228at2759"/>
<dbReference type="Proteomes" id="UP000054251">
    <property type="component" value="Unassembled WGS sequence"/>
</dbReference>
<feature type="domain" description="Calponin-homology (CH)" evidence="12">
    <location>
        <begin position="4"/>
        <end position="105"/>
    </location>
</feature>
<evidence type="ECO:0000256" key="11">
    <source>
        <dbReference type="SAM" id="MobiDB-lite"/>
    </source>
</evidence>
<dbReference type="GO" id="GO:0007010">
    <property type="term" value="P:cytoskeleton organization"/>
    <property type="evidence" value="ECO:0007669"/>
    <property type="project" value="UniProtKB-ARBA"/>
</dbReference>
<feature type="domain" description="EB1 C-terminal" evidence="13">
    <location>
        <begin position="185"/>
        <end position="264"/>
    </location>
</feature>
<dbReference type="SUPFAM" id="SSF140612">
    <property type="entry name" value="EB1 dimerisation domain-like"/>
    <property type="match status" value="1"/>
</dbReference>
<dbReference type="InterPro" id="IPR036133">
    <property type="entry name" value="EB1_C_sf"/>
</dbReference>
<evidence type="ECO:0000256" key="4">
    <source>
        <dbReference type="ARBA" id="ARBA00022618"/>
    </source>
</evidence>
<dbReference type="GO" id="GO:0035372">
    <property type="term" value="P:protein localization to microtubule"/>
    <property type="evidence" value="ECO:0007669"/>
    <property type="project" value="UniProtKB-ARBA"/>
</dbReference>
<dbReference type="PANTHER" id="PTHR10623">
    <property type="entry name" value="MICROTUBULE-ASSOCIATED PROTEIN RP/EB FAMILY MEMBER"/>
    <property type="match status" value="1"/>
</dbReference>
<keyword evidence="6" id="KW-0498">Mitosis</keyword>
<evidence type="ECO:0000256" key="2">
    <source>
        <dbReference type="ARBA" id="ARBA00010729"/>
    </source>
</evidence>
<evidence type="ECO:0000256" key="8">
    <source>
        <dbReference type="ARBA" id="ARBA00023306"/>
    </source>
</evidence>
<evidence type="ECO:0000259" key="12">
    <source>
        <dbReference type="PROSITE" id="PS50021"/>
    </source>
</evidence>
<feature type="coiled-coil region" evidence="10">
    <location>
        <begin position="179"/>
        <end position="213"/>
    </location>
</feature>
<dbReference type="Pfam" id="PF03271">
    <property type="entry name" value="EB1"/>
    <property type="match status" value="1"/>
</dbReference>
<dbReference type="InterPro" id="IPR001715">
    <property type="entry name" value="CH_dom"/>
</dbReference>
<feature type="compositionally biased region" description="Polar residues" evidence="11">
    <location>
        <begin position="159"/>
        <end position="176"/>
    </location>
</feature>
<feature type="compositionally biased region" description="Low complexity" evidence="11">
    <location>
        <begin position="143"/>
        <end position="155"/>
    </location>
</feature>
<dbReference type="GO" id="GO:0051301">
    <property type="term" value="P:cell division"/>
    <property type="evidence" value="ECO:0007669"/>
    <property type="project" value="UniProtKB-KW"/>
</dbReference>
<keyword evidence="15" id="KW-1185">Reference proteome</keyword>
<dbReference type="Pfam" id="PF00307">
    <property type="entry name" value="CH"/>
    <property type="match status" value="1"/>
</dbReference>
<evidence type="ECO:0000256" key="3">
    <source>
        <dbReference type="ARBA" id="ARBA00022490"/>
    </source>
</evidence>
<dbReference type="RefSeq" id="XP_015465178.1">
    <property type="nucleotide sequence ID" value="XM_015614006.1"/>
</dbReference>
<gene>
    <name evidence="14" type="ORF">AC631_05177</name>
</gene>
<feature type="region of interest" description="Disordered" evidence="11">
    <location>
        <begin position="127"/>
        <end position="176"/>
    </location>
</feature>
<dbReference type="AlphaFoldDB" id="A0A0V1PS61"/>
<keyword evidence="5 9" id="KW-0493">Microtubule</keyword>